<protein>
    <submittedName>
        <fullName evidence="2">Virginiamycin B lyase</fullName>
    </submittedName>
</protein>
<keyword evidence="3" id="KW-1185">Reference proteome</keyword>
<dbReference type="RefSeq" id="WP_073391397.1">
    <property type="nucleotide sequence ID" value="NZ_FQVU01000004.1"/>
</dbReference>
<dbReference type="EMBL" id="FQVU01000004">
    <property type="protein sequence ID" value="SHH05358.1"/>
    <property type="molecule type" value="Genomic_DNA"/>
</dbReference>
<evidence type="ECO:0000313" key="2">
    <source>
        <dbReference type="EMBL" id="SHH05358.1"/>
    </source>
</evidence>
<dbReference type="InterPro" id="IPR051344">
    <property type="entry name" value="Vgb"/>
</dbReference>
<evidence type="ECO:0000313" key="3">
    <source>
        <dbReference type="Proteomes" id="UP000186132"/>
    </source>
</evidence>
<dbReference type="InterPro" id="IPR015943">
    <property type="entry name" value="WD40/YVTN_repeat-like_dom_sf"/>
</dbReference>
<evidence type="ECO:0000256" key="1">
    <source>
        <dbReference type="SAM" id="SignalP"/>
    </source>
</evidence>
<gene>
    <name evidence="2" type="ORF">SAMN05443575_3197</name>
</gene>
<dbReference type="PANTHER" id="PTHR40274:SF3">
    <property type="entry name" value="VIRGINIAMYCIN B LYASE"/>
    <property type="match status" value="1"/>
</dbReference>
<dbReference type="Proteomes" id="UP000186132">
    <property type="component" value="Unassembled WGS sequence"/>
</dbReference>
<accession>A0A1M5PU80</accession>
<proteinExistence type="predicted"/>
<dbReference type="Gene3D" id="2.130.10.10">
    <property type="entry name" value="YVTN repeat-like/Quinoprotein amine dehydrogenase"/>
    <property type="match status" value="2"/>
</dbReference>
<dbReference type="GO" id="GO:0016829">
    <property type="term" value="F:lyase activity"/>
    <property type="evidence" value="ECO:0007669"/>
    <property type="project" value="UniProtKB-KW"/>
</dbReference>
<organism evidence="2 3">
    <name type="scientific">Jatrophihabitans endophyticus</name>
    <dbReference type="NCBI Taxonomy" id="1206085"/>
    <lineage>
        <taxon>Bacteria</taxon>
        <taxon>Bacillati</taxon>
        <taxon>Actinomycetota</taxon>
        <taxon>Actinomycetes</taxon>
        <taxon>Jatrophihabitantales</taxon>
        <taxon>Jatrophihabitantaceae</taxon>
        <taxon>Jatrophihabitans</taxon>
    </lineage>
</organism>
<name>A0A1M5PU80_9ACTN</name>
<dbReference type="AlphaFoldDB" id="A0A1M5PU80"/>
<keyword evidence="1" id="KW-0732">Signal</keyword>
<dbReference type="PANTHER" id="PTHR40274">
    <property type="entry name" value="VIRGINIAMYCIN B LYASE"/>
    <property type="match status" value="1"/>
</dbReference>
<sequence>MPTNKPRQRWRAAAAIAGAVMLTAGLAPAAHAAPTGSGGIVIKEFKPFATPASFPCEVALDNNGNLWTDQFTGNGYGKVDPRTGAVSEIKLPNAGGLPGGQNRGPNGDIWFVEAGGNALGVLHPDTETITTLPFPWAGVSVNAPLLNPLQNGLGIPFDNSWAKDGKIYFTLIGLNAIGSYDPTTKQWAKYDIPTPLAGPIAMEKGTGNTIAIAEGTANKIATFDVYTHKWVEYPIPTAIPSVPGGLTVSPDDKYIYFPADLTNQIGRIDVATGKITMYDLLALRKKLLGDTLALASPLPNPGQMRFGSDGKLYFVEGTFSGGGRIGQLDVATSEFHEYNTPTPVSLPCDLNNTVPGRIYFGEFAGNRIGYFDIPNTTDVSNTYPLYG</sequence>
<feature type="signal peptide" evidence="1">
    <location>
        <begin position="1"/>
        <end position="32"/>
    </location>
</feature>
<reference evidence="2 3" key="1">
    <citation type="submission" date="2016-11" db="EMBL/GenBank/DDBJ databases">
        <authorList>
            <person name="Jaros S."/>
            <person name="Januszkiewicz K."/>
            <person name="Wedrychowicz H."/>
        </authorList>
    </citation>
    <scope>NUCLEOTIDE SEQUENCE [LARGE SCALE GENOMIC DNA]</scope>
    <source>
        <strain evidence="2 3">DSM 45627</strain>
    </source>
</reference>
<keyword evidence="2" id="KW-0456">Lyase</keyword>
<dbReference type="Pfam" id="PF24684">
    <property type="entry name" value="Vgb_lyase"/>
    <property type="match status" value="1"/>
</dbReference>
<feature type="chain" id="PRO_5012409438" evidence="1">
    <location>
        <begin position="33"/>
        <end position="387"/>
    </location>
</feature>
<dbReference type="SUPFAM" id="SSF63829">
    <property type="entry name" value="Calcium-dependent phosphotriesterase"/>
    <property type="match status" value="1"/>
</dbReference>
<dbReference type="STRING" id="1206085.SAMN05443575_3197"/>
<dbReference type="OrthoDB" id="9770043at2"/>